<keyword evidence="4" id="KW-0539">Nucleus</keyword>
<sequence length="992" mass="107713">MFSTRQKRAGAPMTPHLRTKMSNPLLSASTVSVSSSMVGASTASETPSGAQASGLVRMETALPKQYQGFAPSGAVLRMEHANDGPLTNLHQATAVLYPDTNSTDVVVIESSGLSHNYAEVRVAASISARQLTFVTSAGDEIPLIAALPGGEVHYYADTRDEERGVSSCLLPIPSTAAVADIIALREHVFCVVTTGDLYEITPTADGRVAGSRIAKANEASMLAGFSRRMTNLFGFADTARELTIRASLPLTSAPLPTIVVALDQSIELWSVTDRRLVEVDTVHILNEGGSAVGPFASDALPSRLSIVTAAVIAQTAASCDLAILTAAMTDVQPVSFFLCRLQVLLAEGGRVDDIRWSKLPIDEQLSAGGSHLQKRLFAPSSDVLVVVDDAKHKVMRIEVGDDWDDSSLDLIRISDSPQLPVRAAGMRADGGVVCVSHMRSWAVRTIQPLAAAEPAPDVSVYDPTTPTRGTSTANTTMATVGGARFGEPTSLRQVVAALLRTGEAVPFDPQEDEIVTLSQEILDGAAFDPRWGEQRAQQGAFDGRIIASQLQRKTEQHVALLSYLAHDDIALWQQLSVETQTTLNNHHEFLHIASVVRDIHMAKEVDVERLVLRPNRIDSDTFYTKVSRLPLDLMKTLSRVSLTTSGPTNAGPLAALALATRCCEAAVESRRTRADKYSPHTLAHAWTSQPGMRAIFKTMFDMHAVIHDRDAQRAVEFMRFFAEMVLDGILARADAETQKLINEEISKFYVTNRQYHSRLLQSTIDSEVIGRTLQGEPSLQWLHFIDAQQFGSATSNLLELAGKEQHSHREKLLIAVATLTNAASSQERDMGDFDVRMSALDLLDRIPTDIREQFECTTTACSMLELLRMYQALFSRDLDESQLVDIAKDVCKAAALLARVLSQHQEAPSPAVAALVPSDDVDDAVTAAHTALAHLAEQSRASQDDRELRLQESLLFEALKQLPQAVVGDLQALPRLDDSNDVALVLHLLSSQ</sequence>
<comment type="subcellular location">
    <subcellularLocation>
        <location evidence="1">Nucleus</location>
    </subcellularLocation>
</comment>
<proteinExistence type="inferred from homology"/>
<accession>F2TYL8</accession>
<dbReference type="InParanoid" id="F2TYL8"/>
<gene>
    <name evidence="6" type="ORF">PTSG_01670</name>
</gene>
<evidence type="ECO:0000256" key="2">
    <source>
        <dbReference type="ARBA" id="ARBA00005569"/>
    </source>
</evidence>
<protein>
    <submittedName>
        <fullName evidence="6">Uncharacterized protein</fullName>
    </submittedName>
</protein>
<evidence type="ECO:0000256" key="4">
    <source>
        <dbReference type="ARBA" id="ARBA00023242"/>
    </source>
</evidence>
<dbReference type="PANTHER" id="PTHR13405:SF11">
    <property type="entry name" value="NUCLEAR PORE COMPLEX PROTEIN NUP133"/>
    <property type="match status" value="1"/>
</dbReference>
<dbReference type="InterPro" id="IPR015943">
    <property type="entry name" value="WD40/YVTN_repeat-like_dom_sf"/>
</dbReference>
<dbReference type="GO" id="GO:0031080">
    <property type="term" value="C:nuclear pore outer ring"/>
    <property type="evidence" value="ECO:0007669"/>
    <property type="project" value="TreeGrafter"/>
</dbReference>
<reference evidence="6" key="1">
    <citation type="submission" date="2009-08" db="EMBL/GenBank/DDBJ databases">
        <title>Annotation of Salpingoeca rosetta.</title>
        <authorList>
            <consortium name="The Broad Institute Genome Sequencing Platform"/>
            <person name="Russ C."/>
            <person name="Cuomo C."/>
            <person name="Burger G."/>
            <person name="Gray M.W."/>
            <person name="Holland P.W.H."/>
            <person name="King N."/>
            <person name="Lang F.B.F."/>
            <person name="Roger A.J."/>
            <person name="Ruiz-Trillo I."/>
            <person name="Young S.K."/>
            <person name="Zeng Q."/>
            <person name="Gargeya S."/>
            <person name="Alvarado L."/>
            <person name="Berlin A."/>
            <person name="Chapman S.B."/>
            <person name="Chen Z."/>
            <person name="Freedman E."/>
            <person name="Gellesch M."/>
            <person name="Goldberg J."/>
            <person name="Griggs A."/>
            <person name="Gujja S."/>
            <person name="Heilman E."/>
            <person name="Heiman D."/>
            <person name="Howarth C."/>
            <person name="Mehta T."/>
            <person name="Neiman D."/>
            <person name="Pearson M."/>
            <person name="Roberts A."/>
            <person name="Saif S."/>
            <person name="Shea T."/>
            <person name="Shenoy N."/>
            <person name="Sisk P."/>
            <person name="Stolte C."/>
            <person name="Sykes S."/>
            <person name="White J."/>
            <person name="Yandava C."/>
            <person name="Haas B."/>
            <person name="Nusbaum C."/>
            <person name="Birren B."/>
        </authorList>
    </citation>
    <scope>NUCLEOTIDE SEQUENCE [LARGE SCALE GENOMIC DNA]</scope>
    <source>
        <strain evidence="6">ATCC 50818</strain>
    </source>
</reference>
<dbReference type="PANTHER" id="PTHR13405">
    <property type="entry name" value="NUCLEAR PORE COMPLEX PROTEIN NUP133"/>
    <property type="match status" value="1"/>
</dbReference>
<comment type="similarity">
    <text evidence="2">Belongs to the nucleoporin Nup133 family.</text>
</comment>
<name>F2TYL8_SALR5</name>
<dbReference type="GeneID" id="16078246"/>
<dbReference type="RefSeq" id="XP_004997649.1">
    <property type="nucleotide sequence ID" value="XM_004997592.1"/>
</dbReference>
<organism evidence="7">
    <name type="scientific">Salpingoeca rosetta (strain ATCC 50818 / BSB-021)</name>
    <dbReference type="NCBI Taxonomy" id="946362"/>
    <lineage>
        <taxon>Eukaryota</taxon>
        <taxon>Choanoflagellata</taxon>
        <taxon>Craspedida</taxon>
        <taxon>Salpingoecidae</taxon>
        <taxon>Salpingoeca</taxon>
    </lineage>
</organism>
<feature type="region of interest" description="Disordered" evidence="5">
    <location>
        <begin position="1"/>
        <end position="24"/>
    </location>
</feature>
<evidence type="ECO:0000256" key="1">
    <source>
        <dbReference type="ARBA" id="ARBA00004123"/>
    </source>
</evidence>
<evidence type="ECO:0000313" key="7">
    <source>
        <dbReference type="Proteomes" id="UP000007799"/>
    </source>
</evidence>
<dbReference type="InterPro" id="IPR037624">
    <property type="entry name" value="Nup133-like"/>
</dbReference>
<dbReference type="GO" id="GO:0017056">
    <property type="term" value="F:structural constituent of nuclear pore"/>
    <property type="evidence" value="ECO:0007669"/>
    <property type="project" value="InterPro"/>
</dbReference>
<dbReference type="KEGG" id="sre:PTSG_01670"/>
<keyword evidence="3" id="KW-0813">Transport</keyword>
<dbReference type="Gene3D" id="2.130.10.10">
    <property type="entry name" value="YVTN repeat-like/Quinoprotein amine dehydrogenase"/>
    <property type="match status" value="1"/>
</dbReference>
<dbReference type="EMBL" id="GL832957">
    <property type="protein sequence ID" value="EGD78692.1"/>
    <property type="molecule type" value="Genomic_DNA"/>
</dbReference>
<dbReference type="GO" id="GO:0016973">
    <property type="term" value="P:poly(A)+ mRNA export from nucleus"/>
    <property type="evidence" value="ECO:0007669"/>
    <property type="project" value="TreeGrafter"/>
</dbReference>
<dbReference type="Gene3D" id="1.20.58.1380">
    <property type="match status" value="1"/>
</dbReference>
<dbReference type="GO" id="GO:0006606">
    <property type="term" value="P:protein import into nucleus"/>
    <property type="evidence" value="ECO:0007669"/>
    <property type="project" value="TreeGrafter"/>
</dbReference>
<evidence type="ECO:0000313" key="6">
    <source>
        <dbReference type="EMBL" id="EGD78692.1"/>
    </source>
</evidence>
<evidence type="ECO:0000256" key="5">
    <source>
        <dbReference type="SAM" id="MobiDB-lite"/>
    </source>
</evidence>
<dbReference type="GO" id="GO:0000972">
    <property type="term" value="P:transcription-dependent tethering of RNA polymerase II gene DNA at nuclear periphery"/>
    <property type="evidence" value="ECO:0007669"/>
    <property type="project" value="TreeGrafter"/>
</dbReference>
<dbReference type="AlphaFoldDB" id="F2TYL8"/>
<evidence type="ECO:0000256" key="3">
    <source>
        <dbReference type="ARBA" id="ARBA00022448"/>
    </source>
</evidence>
<keyword evidence="7" id="KW-1185">Reference proteome</keyword>
<dbReference type="Proteomes" id="UP000007799">
    <property type="component" value="Unassembled WGS sequence"/>
</dbReference>